<reference evidence="4" key="1">
    <citation type="journal article" date="2019" name="Int. J. Syst. Evol. Microbiol.">
        <title>The Global Catalogue of Microorganisms (GCM) 10K type strain sequencing project: providing services to taxonomists for standard genome sequencing and annotation.</title>
        <authorList>
            <consortium name="The Broad Institute Genomics Platform"/>
            <consortium name="The Broad Institute Genome Sequencing Center for Infectious Disease"/>
            <person name="Wu L."/>
            <person name="Ma J."/>
        </authorList>
    </citation>
    <scope>NUCLEOTIDE SEQUENCE [LARGE SCALE GENOMIC DNA]</scope>
    <source>
        <strain evidence="4">CCUG 53915</strain>
    </source>
</reference>
<name>A0ABW3U203_9BACL</name>
<dbReference type="EMBL" id="JBHTLT010000127">
    <property type="protein sequence ID" value="MFD1206654.1"/>
    <property type="molecule type" value="Genomic_DNA"/>
</dbReference>
<dbReference type="RefSeq" id="WP_381482244.1">
    <property type="nucleotide sequence ID" value="NZ_JBHTLT010000127.1"/>
</dbReference>
<keyword evidence="2" id="KW-0804">Transcription</keyword>
<gene>
    <name evidence="3" type="ORF">ACFQ38_16275</name>
</gene>
<evidence type="ECO:0000313" key="3">
    <source>
        <dbReference type="EMBL" id="MFD1206654.1"/>
    </source>
</evidence>
<sequence>MTEKQIEQLLKDYHWMLNSVKYIISNSEIDGGNLTARYGIEAAMPKKQGVTSDPVFNEIARRDKHITRMIGYQQKIRLIQDHIHVIEDSREIEVLHWILEGKGYSWIARHMGLSHTHIKRIFSSIAKQMAENVQDVQNVQKCI</sequence>
<dbReference type="SUPFAM" id="SSF46894">
    <property type="entry name" value="C-terminal effector domain of the bipartite response regulators"/>
    <property type="match status" value="1"/>
</dbReference>
<dbReference type="InterPro" id="IPR036388">
    <property type="entry name" value="WH-like_DNA-bd_sf"/>
</dbReference>
<evidence type="ECO:0000313" key="4">
    <source>
        <dbReference type="Proteomes" id="UP001597231"/>
    </source>
</evidence>
<proteinExistence type="predicted"/>
<keyword evidence="1" id="KW-0805">Transcription regulation</keyword>
<comment type="caution">
    <text evidence="3">The sequence shown here is derived from an EMBL/GenBank/DDBJ whole genome shotgun (WGS) entry which is preliminary data.</text>
</comment>
<evidence type="ECO:0000256" key="1">
    <source>
        <dbReference type="ARBA" id="ARBA00023015"/>
    </source>
</evidence>
<accession>A0ABW3U203</accession>
<organism evidence="3 4">
    <name type="scientific">Sporosarcina contaminans</name>
    <dbReference type="NCBI Taxonomy" id="633403"/>
    <lineage>
        <taxon>Bacteria</taxon>
        <taxon>Bacillati</taxon>
        <taxon>Bacillota</taxon>
        <taxon>Bacilli</taxon>
        <taxon>Bacillales</taxon>
        <taxon>Caryophanaceae</taxon>
        <taxon>Sporosarcina</taxon>
    </lineage>
</organism>
<dbReference type="Proteomes" id="UP001597231">
    <property type="component" value="Unassembled WGS sequence"/>
</dbReference>
<keyword evidence="4" id="KW-1185">Reference proteome</keyword>
<dbReference type="InterPro" id="IPR016032">
    <property type="entry name" value="Sig_transdc_resp-reg_C-effctor"/>
</dbReference>
<protein>
    <submittedName>
        <fullName evidence="3">Helix-turn-helix transcriptional regulator</fullName>
    </submittedName>
</protein>
<evidence type="ECO:0000256" key="2">
    <source>
        <dbReference type="ARBA" id="ARBA00023163"/>
    </source>
</evidence>
<dbReference type="Gene3D" id="1.10.10.10">
    <property type="entry name" value="Winged helix-like DNA-binding domain superfamily/Winged helix DNA-binding domain"/>
    <property type="match status" value="1"/>
</dbReference>